<feature type="domain" description="Hydroxymethylglutaryl-coenzyme A synthase C-terminal" evidence="6">
    <location>
        <begin position="252"/>
        <end position="405"/>
    </location>
</feature>
<evidence type="ECO:0000256" key="4">
    <source>
        <dbReference type="RuleBase" id="RU364071"/>
    </source>
</evidence>
<accession>A0A250WUU2</accession>
<dbReference type="GO" id="GO:0010142">
    <property type="term" value="P:farnesyl diphosphate biosynthetic process, mevalonate pathway"/>
    <property type="evidence" value="ECO:0007669"/>
    <property type="project" value="InterPro"/>
</dbReference>
<feature type="active site" description="Proton donor/acceptor" evidence="3">
    <location>
        <position position="84"/>
    </location>
</feature>
<dbReference type="NCBIfam" id="TIGR01833">
    <property type="entry name" value="HMG-CoA-S_euk"/>
    <property type="match status" value="1"/>
</dbReference>
<dbReference type="EMBL" id="BEGY01000007">
    <property type="protein sequence ID" value="GAX74402.1"/>
    <property type="molecule type" value="Genomic_DNA"/>
</dbReference>
<dbReference type="InterPro" id="IPR010122">
    <property type="entry name" value="HMG_CoA_synthase_euk"/>
</dbReference>
<keyword evidence="2 4" id="KW-0808">Transferase</keyword>
<dbReference type="EC" id="2.3.3.10" evidence="4"/>
<evidence type="ECO:0000256" key="2">
    <source>
        <dbReference type="ARBA" id="ARBA00022679"/>
    </source>
</evidence>
<dbReference type="InterPro" id="IPR013746">
    <property type="entry name" value="HMG_CoA_synt_C_dom"/>
</dbReference>
<comment type="pathway">
    <text evidence="4">Metabolic intermediate biosynthesis; (R)-mevalonate biosynthesis; (R)-mevalonate from acetyl-CoA: step 2/3.</text>
</comment>
<feature type="domain" description="Hydroxymethylglutaryl-coenzyme A synthase C-terminal" evidence="6">
    <location>
        <begin position="178"/>
        <end position="241"/>
    </location>
</feature>
<dbReference type="PANTHER" id="PTHR43323">
    <property type="entry name" value="3-HYDROXY-3-METHYLGLUTARYL COENZYME A SYNTHASE"/>
    <property type="match status" value="1"/>
</dbReference>
<dbReference type="InterPro" id="IPR016039">
    <property type="entry name" value="Thiolase-like"/>
</dbReference>
<comment type="similarity">
    <text evidence="1 4">Belongs to the thiolase-like superfamily. HMG-CoA synthase family.</text>
</comment>
<dbReference type="UniPathway" id="UPA00058">
    <property type="reaction ID" value="UER00102"/>
</dbReference>
<dbReference type="SUPFAM" id="SSF53901">
    <property type="entry name" value="Thiolase-like"/>
    <property type="match status" value="2"/>
</dbReference>
<sequence length="407" mass="44825">MIRPTHIGILAIDVYLPAQKVLQKDLEETDKCHGKYTQGLGQESMCFTTDREDVVSMALTVVDSLLEKWDIEPNCIGRLEVGTESCIDRSKSIKSHLCRLFQRAGNTSLEGVDCVHGCFGATAAVLNSVAWVESSGWDGRLALVVATDVALYEPESAARATGGCGSVAILIGPEAPLSFDPAWRSCFSMHSDEFCKPAGHQSPYPIVDGPATITQFLKASEECYKTLTRKVVTQSEPRRNTCYHYFNTSGELQNQQFQLITCPLLVYPKIQVGNSYTACVWMGLAGLLEAEAGPSMKMQEGTRLLLFSFGSGVMAAMLGLVCTACTGPSSKYRLQLLSEKIRLRERISKQRIVLPGVYNSASDLVRLSYQVARSYEPASSIESLDPGTYYLDKIDDRACRHYLRKPL</sequence>
<dbReference type="Gene3D" id="3.40.47.10">
    <property type="match status" value="2"/>
</dbReference>
<keyword evidence="4" id="KW-0756">Sterol biosynthesis</keyword>
<keyword evidence="8" id="KW-1185">Reference proteome</keyword>
<keyword evidence="4" id="KW-0443">Lipid metabolism</keyword>
<dbReference type="GO" id="GO:0004421">
    <property type="term" value="F:hydroxymethylglutaryl-CoA synthase activity"/>
    <property type="evidence" value="ECO:0007669"/>
    <property type="project" value="UniProtKB-EC"/>
</dbReference>
<dbReference type="Proteomes" id="UP000232323">
    <property type="component" value="Unassembled WGS sequence"/>
</dbReference>
<dbReference type="CDD" id="cd00827">
    <property type="entry name" value="init_cond_enzymes"/>
    <property type="match status" value="1"/>
</dbReference>
<evidence type="ECO:0000259" key="6">
    <source>
        <dbReference type="Pfam" id="PF08540"/>
    </source>
</evidence>
<dbReference type="OrthoDB" id="1269963at2759"/>
<keyword evidence="4" id="KW-0752">Steroid biosynthesis</keyword>
<evidence type="ECO:0000256" key="1">
    <source>
        <dbReference type="ARBA" id="ARBA00007061"/>
    </source>
</evidence>
<dbReference type="Pfam" id="PF08540">
    <property type="entry name" value="HMG_CoA_synt_C"/>
    <property type="match status" value="2"/>
</dbReference>
<dbReference type="GO" id="GO:0006084">
    <property type="term" value="P:acetyl-CoA metabolic process"/>
    <property type="evidence" value="ECO:0007669"/>
    <property type="project" value="InterPro"/>
</dbReference>
<keyword evidence="4" id="KW-0444">Lipid biosynthesis</keyword>
<comment type="catalytic activity">
    <reaction evidence="4">
        <text>acetoacetyl-CoA + acetyl-CoA + H2O = (3S)-3-hydroxy-3-methylglutaryl-CoA + CoA + H(+)</text>
        <dbReference type="Rhea" id="RHEA:10188"/>
        <dbReference type="ChEBI" id="CHEBI:15377"/>
        <dbReference type="ChEBI" id="CHEBI:15378"/>
        <dbReference type="ChEBI" id="CHEBI:43074"/>
        <dbReference type="ChEBI" id="CHEBI:57286"/>
        <dbReference type="ChEBI" id="CHEBI:57287"/>
        <dbReference type="ChEBI" id="CHEBI:57288"/>
        <dbReference type="EC" id="2.3.3.10"/>
    </reaction>
</comment>
<feature type="domain" description="Hydroxymethylglutaryl-coenzyme A synthase N-terminal" evidence="5">
    <location>
        <begin position="3"/>
        <end position="176"/>
    </location>
</feature>
<dbReference type="AlphaFoldDB" id="A0A250WUU2"/>
<evidence type="ECO:0000313" key="7">
    <source>
        <dbReference type="EMBL" id="GAX74402.1"/>
    </source>
</evidence>
<name>A0A250WUU2_9CHLO</name>
<evidence type="ECO:0000259" key="5">
    <source>
        <dbReference type="Pfam" id="PF01154"/>
    </source>
</evidence>
<protein>
    <recommendedName>
        <fullName evidence="4">Hydroxymethylglutaryl-CoA synthase</fullName>
        <shortName evidence="4">HMG-CoA synthase</shortName>
        <ecNumber evidence="4">2.3.3.10</ecNumber>
    </recommendedName>
    <alternativeName>
        <fullName evidence="4">3-hydroxy-3-methylglutaryl coenzyme A synthase</fullName>
    </alternativeName>
</protein>
<evidence type="ECO:0000313" key="8">
    <source>
        <dbReference type="Proteomes" id="UP000232323"/>
    </source>
</evidence>
<comment type="caution">
    <text evidence="7">The sequence shown here is derived from an EMBL/GenBank/DDBJ whole genome shotgun (WGS) entry which is preliminary data.</text>
</comment>
<organism evidence="7 8">
    <name type="scientific">Chlamydomonas eustigma</name>
    <dbReference type="NCBI Taxonomy" id="1157962"/>
    <lineage>
        <taxon>Eukaryota</taxon>
        <taxon>Viridiplantae</taxon>
        <taxon>Chlorophyta</taxon>
        <taxon>core chlorophytes</taxon>
        <taxon>Chlorophyceae</taxon>
        <taxon>CS clade</taxon>
        <taxon>Chlamydomonadales</taxon>
        <taxon>Chlamydomonadaceae</taxon>
        <taxon>Chlamydomonas</taxon>
    </lineage>
</organism>
<dbReference type="PANTHER" id="PTHR43323:SF2">
    <property type="entry name" value="HYDROXYMETHYLGLUTARYL-COA SYNTHASE"/>
    <property type="match status" value="1"/>
</dbReference>
<reference evidence="7 8" key="1">
    <citation type="submission" date="2017-08" db="EMBL/GenBank/DDBJ databases">
        <title>Acidophilic green algal genome provides insights into adaptation to an acidic environment.</title>
        <authorList>
            <person name="Hirooka S."/>
            <person name="Hirose Y."/>
            <person name="Kanesaki Y."/>
            <person name="Higuchi S."/>
            <person name="Fujiwara T."/>
            <person name="Onuma R."/>
            <person name="Era A."/>
            <person name="Ohbayashi R."/>
            <person name="Uzuka A."/>
            <person name="Nozaki H."/>
            <person name="Yoshikawa H."/>
            <person name="Miyagishima S.Y."/>
        </authorList>
    </citation>
    <scope>NUCLEOTIDE SEQUENCE [LARGE SCALE GENOMIC DNA]</scope>
    <source>
        <strain evidence="7 8">NIES-2499</strain>
    </source>
</reference>
<dbReference type="STRING" id="1157962.A0A250WUU2"/>
<dbReference type="InterPro" id="IPR013528">
    <property type="entry name" value="HMG_CoA_synth_N"/>
</dbReference>
<evidence type="ECO:0000256" key="3">
    <source>
        <dbReference type="PIRSR" id="PIRSR610122-1"/>
    </source>
</evidence>
<comment type="function">
    <text evidence="4">Catalyzes the condensation of acetyl-CoA with acetoacetyl-CoA to form HMG-CoA.</text>
</comment>
<gene>
    <name evidence="7" type="ORF">CEUSTIGMA_g1850.t1</name>
</gene>
<dbReference type="Pfam" id="PF01154">
    <property type="entry name" value="HMG_CoA_synt_N"/>
    <property type="match status" value="1"/>
</dbReference>
<keyword evidence="4" id="KW-0753">Steroid metabolism</keyword>
<feature type="active site" description="Proton donor/acceptor" evidence="3">
    <location>
        <position position="244"/>
    </location>
</feature>
<keyword evidence="4" id="KW-1207">Sterol metabolism</keyword>
<dbReference type="GO" id="GO:0016126">
    <property type="term" value="P:sterol biosynthetic process"/>
    <property type="evidence" value="ECO:0007669"/>
    <property type="project" value="UniProtKB-KW"/>
</dbReference>
<proteinExistence type="inferred from homology"/>
<feature type="active site" description="Acyl-thioester intermediate" evidence="3">
    <location>
        <position position="118"/>
    </location>
</feature>